<proteinExistence type="predicted"/>
<accession>A0A9W6X8F5</accession>
<dbReference type="AlphaFoldDB" id="A0A9W6X8F5"/>
<comment type="caution">
    <text evidence="2">The sequence shown here is derived from an EMBL/GenBank/DDBJ whole genome shotgun (WGS) entry which is preliminary data.</text>
</comment>
<reference evidence="2" key="1">
    <citation type="submission" date="2023-04" db="EMBL/GenBank/DDBJ databases">
        <title>Phytophthora lilii NBRC 32176.</title>
        <authorList>
            <person name="Ichikawa N."/>
            <person name="Sato H."/>
            <person name="Tonouchi N."/>
        </authorList>
    </citation>
    <scope>NUCLEOTIDE SEQUENCE</scope>
    <source>
        <strain evidence="2">NBRC 32176</strain>
    </source>
</reference>
<feature type="signal peptide" evidence="1">
    <location>
        <begin position="1"/>
        <end position="24"/>
    </location>
</feature>
<protein>
    <submittedName>
        <fullName evidence="2">Unnamed protein product</fullName>
    </submittedName>
</protein>
<gene>
    <name evidence="2" type="ORF">Plil01_001429200</name>
</gene>
<feature type="chain" id="PRO_5040834099" evidence="1">
    <location>
        <begin position="25"/>
        <end position="146"/>
    </location>
</feature>
<keyword evidence="1" id="KW-0732">Signal</keyword>
<evidence type="ECO:0000313" key="2">
    <source>
        <dbReference type="EMBL" id="GMF33543.1"/>
    </source>
</evidence>
<sequence length="146" mass="15608">MGISRVMIATIIVLLATASNLAAAAAVVIDEATREASTATPTPNLRVGLITVKAGKQTAELIVVLHDGSHPSSDGTADFNITQLSVGDSGATEERASIPSGSWAEALRNFIKNPVLFTKMFIVIRKWFHQINQQPNKLLRVPQTCS</sequence>
<dbReference type="EMBL" id="BSXW01001086">
    <property type="protein sequence ID" value="GMF33543.1"/>
    <property type="molecule type" value="Genomic_DNA"/>
</dbReference>
<dbReference type="Proteomes" id="UP001165083">
    <property type="component" value="Unassembled WGS sequence"/>
</dbReference>
<dbReference type="OrthoDB" id="128013at2759"/>
<keyword evidence="3" id="KW-1185">Reference proteome</keyword>
<organism evidence="2 3">
    <name type="scientific">Phytophthora lilii</name>
    <dbReference type="NCBI Taxonomy" id="2077276"/>
    <lineage>
        <taxon>Eukaryota</taxon>
        <taxon>Sar</taxon>
        <taxon>Stramenopiles</taxon>
        <taxon>Oomycota</taxon>
        <taxon>Peronosporomycetes</taxon>
        <taxon>Peronosporales</taxon>
        <taxon>Peronosporaceae</taxon>
        <taxon>Phytophthora</taxon>
    </lineage>
</organism>
<evidence type="ECO:0000313" key="3">
    <source>
        <dbReference type="Proteomes" id="UP001165083"/>
    </source>
</evidence>
<name>A0A9W6X8F5_9STRA</name>
<evidence type="ECO:0000256" key="1">
    <source>
        <dbReference type="SAM" id="SignalP"/>
    </source>
</evidence>